<evidence type="ECO:0000256" key="2">
    <source>
        <dbReference type="SAM" id="MobiDB-lite"/>
    </source>
</evidence>
<keyword evidence="5" id="KW-1185">Reference proteome</keyword>
<dbReference type="InterPro" id="IPR011002">
    <property type="entry name" value="FliG_a-hlx"/>
</dbReference>
<feature type="domain" description="Flagellar motor switch protein FliG C-terminal" evidence="3">
    <location>
        <begin position="103"/>
        <end position="203"/>
    </location>
</feature>
<protein>
    <submittedName>
        <fullName evidence="4">FliG protein</fullName>
    </submittedName>
</protein>
<dbReference type="KEGG" id="bba:Bd0876"/>
<name>Q6MPH8_BDEBA</name>
<dbReference type="HOGENOM" id="CLU_082945_0_0_7"/>
<dbReference type="AlphaFoldDB" id="Q6MPH8"/>
<dbReference type="STRING" id="264462.Bd0876"/>
<organism evidence="4 5">
    <name type="scientific">Bdellovibrio bacteriovorus (strain ATCC 15356 / DSM 50701 / NCIMB 9529 / HD100)</name>
    <dbReference type="NCBI Taxonomy" id="264462"/>
    <lineage>
        <taxon>Bacteria</taxon>
        <taxon>Pseudomonadati</taxon>
        <taxon>Bdellovibrionota</taxon>
        <taxon>Bdellovibrionia</taxon>
        <taxon>Bdellovibrionales</taxon>
        <taxon>Pseudobdellovibrionaceae</taxon>
        <taxon>Bdellovibrio</taxon>
    </lineage>
</organism>
<evidence type="ECO:0000313" key="4">
    <source>
        <dbReference type="EMBL" id="CAE78820.1"/>
    </source>
</evidence>
<dbReference type="Gene3D" id="1.10.220.30">
    <property type="match status" value="1"/>
</dbReference>
<feature type="region of interest" description="Disordered" evidence="2">
    <location>
        <begin position="234"/>
        <end position="257"/>
    </location>
</feature>
<feature type="coiled-coil region" evidence="1">
    <location>
        <begin position="257"/>
        <end position="284"/>
    </location>
</feature>
<proteinExistence type="predicted"/>
<dbReference type="InterPro" id="IPR023087">
    <property type="entry name" value="Flg_Motor_Flig_C"/>
</dbReference>
<evidence type="ECO:0000259" key="3">
    <source>
        <dbReference type="Pfam" id="PF01706"/>
    </source>
</evidence>
<evidence type="ECO:0000313" key="5">
    <source>
        <dbReference type="Proteomes" id="UP000008080"/>
    </source>
</evidence>
<dbReference type="Proteomes" id="UP000008080">
    <property type="component" value="Chromosome"/>
</dbReference>
<dbReference type="Pfam" id="PF01706">
    <property type="entry name" value="FliG_C"/>
    <property type="match status" value="1"/>
</dbReference>
<dbReference type="eggNOG" id="ENOG503197M">
    <property type="taxonomic scope" value="Bacteria"/>
</dbReference>
<dbReference type="EMBL" id="BX842648">
    <property type="protein sequence ID" value="CAE78820.1"/>
    <property type="molecule type" value="Genomic_DNA"/>
</dbReference>
<accession>Q6MPH8</accession>
<dbReference type="SUPFAM" id="SSF48029">
    <property type="entry name" value="FliG"/>
    <property type="match status" value="1"/>
</dbReference>
<sequence length="292" mass="32604">MTSLAAGTLSITKDSFSKRDGKFHFLTNFLSLRMGDVPSWNKTFLILKIASRCPLVLHYTSDNLPMGMLDRYKKKGGFFQLLQLLETSPAAKREQFLGLIGGESPAWEEALRKRILTITRVYSWDGQYLVEIFSRVQPLTLANALHGNPQEQVDQLLACLPPISKRKITDMMAESAPTAAEKSTCISKMLSEVRGFVSQGIIRLEKVDPELHIPENIEEMLSVNAFATPTFDAEPAAKKDSKPNIVGDSDPASQQENEFLKRKVNQLASEVNALKHENSVLKDKLSQIKKIA</sequence>
<gene>
    <name evidence="4" type="primary">fliG</name>
    <name evidence="4" type="ordered locus">Bd0876</name>
</gene>
<keyword evidence="1" id="KW-0175">Coiled coil</keyword>
<reference evidence="4 5" key="1">
    <citation type="journal article" date="2004" name="Science">
        <title>A predator unmasked: life cycle of Bdellovibrio bacteriovorus from a genomic perspective.</title>
        <authorList>
            <person name="Rendulic S."/>
            <person name="Jagtap P."/>
            <person name="Rosinus A."/>
            <person name="Eppinger M."/>
            <person name="Baar C."/>
            <person name="Lanz C."/>
            <person name="Keller H."/>
            <person name="Lambert C."/>
            <person name="Evans K.J."/>
            <person name="Goesmann A."/>
            <person name="Meyer F."/>
            <person name="Sockett R.E."/>
            <person name="Schuster S.C."/>
        </authorList>
    </citation>
    <scope>NUCLEOTIDE SEQUENCE [LARGE SCALE GENOMIC DNA]</scope>
    <source>
        <strain evidence="5">ATCC 15356 / DSM 50701 / NCIMB 9529 / HD100</strain>
    </source>
</reference>
<evidence type="ECO:0000256" key="1">
    <source>
        <dbReference type="SAM" id="Coils"/>
    </source>
</evidence>